<evidence type="ECO:0000313" key="13">
    <source>
        <dbReference type="EMBL" id="CAD5333237.1"/>
    </source>
</evidence>
<feature type="region of interest" description="Disordered" evidence="11">
    <location>
        <begin position="363"/>
        <end position="407"/>
    </location>
</feature>
<feature type="coiled-coil region" evidence="10">
    <location>
        <begin position="206"/>
        <end position="240"/>
    </location>
</feature>
<dbReference type="InterPro" id="IPR055282">
    <property type="entry name" value="PPI1-4"/>
</dbReference>
<keyword evidence="7 10" id="KW-0175">Coiled coil</keyword>
<accession>A0A7G2FBL7</accession>
<dbReference type="PANTHER" id="PTHR32219">
    <property type="entry name" value="RNA-BINDING PROTEIN YLMH-RELATED"/>
    <property type="match status" value="1"/>
</dbReference>
<gene>
    <name evidence="13" type="ORF">AT9943_LOCUS20605</name>
</gene>
<dbReference type="PANTHER" id="PTHR32219:SF8">
    <property type="entry name" value="PROTON PUMP-INTERACTOR 2-RELATED"/>
    <property type="match status" value="1"/>
</dbReference>
<keyword evidence="8 12" id="KW-0472">Membrane</keyword>
<dbReference type="GO" id="GO:0005886">
    <property type="term" value="C:plasma membrane"/>
    <property type="evidence" value="ECO:0007669"/>
    <property type="project" value="UniProtKB-SubCell"/>
</dbReference>
<evidence type="ECO:0000256" key="5">
    <source>
        <dbReference type="ARBA" id="ARBA00022824"/>
    </source>
</evidence>
<evidence type="ECO:0000256" key="8">
    <source>
        <dbReference type="ARBA" id="ARBA00023136"/>
    </source>
</evidence>
<keyword evidence="6 12" id="KW-1133">Transmembrane helix</keyword>
<reference evidence="13 14" key="1">
    <citation type="submission" date="2020-09" db="EMBL/GenBank/DDBJ databases">
        <authorList>
            <person name="Ashkenazy H."/>
        </authorList>
    </citation>
    <scope>NUCLEOTIDE SEQUENCE [LARGE SCALE GENOMIC DNA]</scope>
    <source>
        <strain evidence="14">cv. Cdm-0</strain>
    </source>
</reference>
<dbReference type="AlphaFoldDB" id="A0A7G2FBL7"/>
<dbReference type="EMBL" id="LR881470">
    <property type="protein sequence ID" value="CAD5333237.1"/>
    <property type="molecule type" value="Genomic_DNA"/>
</dbReference>
<dbReference type="GO" id="GO:0005789">
    <property type="term" value="C:endoplasmic reticulum membrane"/>
    <property type="evidence" value="ECO:0007669"/>
    <property type="project" value="UniProtKB-SubCell"/>
</dbReference>
<evidence type="ECO:0000256" key="7">
    <source>
        <dbReference type="ARBA" id="ARBA00023054"/>
    </source>
</evidence>
<evidence type="ECO:0000256" key="6">
    <source>
        <dbReference type="ARBA" id="ARBA00022989"/>
    </source>
</evidence>
<evidence type="ECO:0000256" key="12">
    <source>
        <dbReference type="SAM" id="Phobius"/>
    </source>
</evidence>
<organism evidence="13 14">
    <name type="scientific">Arabidopsis thaliana</name>
    <name type="common">Mouse-ear cress</name>
    <dbReference type="NCBI Taxonomy" id="3702"/>
    <lineage>
        <taxon>Eukaryota</taxon>
        <taxon>Viridiplantae</taxon>
        <taxon>Streptophyta</taxon>
        <taxon>Embryophyta</taxon>
        <taxon>Tracheophyta</taxon>
        <taxon>Spermatophyta</taxon>
        <taxon>Magnoliopsida</taxon>
        <taxon>eudicotyledons</taxon>
        <taxon>Gunneridae</taxon>
        <taxon>Pentapetalae</taxon>
        <taxon>rosids</taxon>
        <taxon>malvids</taxon>
        <taxon>Brassicales</taxon>
        <taxon>Brassicaceae</taxon>
        <taxon>Camelineae</taxon>
        <taxon>Arabidopsis</taxon>
    </lineage>
</organism>
<evidence type="ECO:0000256" key="2">
    <source>
        <dbReference type="ARBA" id="ARBA00004389"/>
    </source>
</evidence>
<sequence>MDEQIIFCDGFEVVPSPEINDLILYECDQSLTNSEVTTDEEEDTIFSGGDSSSGLAAEEDSSGDKPLSFYIVKQPVYDNPEIKAKIDEANQEIFRCNELRINVLSAKKSELAEVSSLYTQMESLVPQSEGYRMVIEEKKKEFDTLLEALRNLRCTTSDQLCFTKEELDHLSYIAQYQIEYGSIGLEEEDWMLKETEKPDGIILSEKEASINRVKSMALELNEVKNELDAITWKINDLSDKLWKSQNNIRVLDLEKAHILEKRDRFYARIKMLRIQRDKGNAAFFQSLSVMCKAKELAASGNVRELEVDRFMTLWNDDKAFREDYVRRISHSLCERELNEDGRIKDADLQIFWEKKVPVKTIKRSEKVHKMNREDSSSNSSEDGNECEKKAKKKAAANSTSPSESDQVINDEKVRTLAVSGKEKHQKERLLFPKQRSFRYKHRGSGTEALPKAILNRRKARRYWVWGLSSAALAVSLVLVVLLLRIFTNALLFLLSSLFLPAYDNLLDLLMFLESF</sequence>
<comment type="similarity">
    <text evidence="9">Belongs to the plant Proton pump-interactor protein family.</text>
</comment>
<evidence type="ECO:0000256" key="11">
    <source>
        <dbReference type="SAM" id="MobiDB-lite"/>
    </source>
</evidence>
<keyword evidence="5" id="KW-0256">Endoplasmic reticulum</keyword>
<proteinExistence type="inferred from homology"/>
<feature type="transmembrane region" description="Helical" evidence="12">
    <location>
        <begin position="462"/>
        <end position="483"/>
    </location>
</feature>
<dbReference type="Proteomes" id="UP000516314">
    <property type="component" value="Chromosome 5"/>
</dbReference>
<evidence type="ECO:0000256" key="9">
    <source>
        <dbReference type="ARBA" id="ARBA00038080"/>
    </source>
</evidence>
<protein>
    <submittedName>
        <fullName evidence="13">(thale cress) hypothetical protein</fullName>
    </submittedName>
</protein>
<comment type="subcellular location">
    <subcellularLocation>
        <location evidence="1">Cell membrane</location>
        <topology evidence="1">Single-pass membrane protein</topology>
    </subcellularLocation>
    <subcellularLocation>
        <location evidence="2">Endoplasmic reticulum membrane</location>
        <topology evidence="2">Single-pass membrane protein</topology>
    </subcellularLocation>
</comment>
<evidence type="ECO:0000256" key="10">
    <source>
        <dbReference type="SAM" id="Coils"/>
    </source>
</evidence>
<keyword evidence="4 12" id="KW-0812">Transmembrane</keyword>
<feature type="compositionally biased region" description="Polar residues" evidence="11">
    <location>
        <begin position="397"/>
        <end position="407"/>
    </location>
</feature>
<feature type="compositionally biased region" description="Basic and acidic residues" evidence="11">
    <location>
        <begin position="363"/>
        <end position="375"/>
    </location>
</feature>
<evidence type="ECO:0000256" key="1">
    <source>
        <dbReference type="ARBA" id="ARBA00004162"/>
    </source>
</evidence>
<keyword evidence="3" id="KW-1003">Cell membrane</keyword>
<feature type="region of interest" description="Disordered" evidence="11">
    <location>
        <begin position="34"/>
        <end position="63"/>
    </location>
</feature>
<evidence type="ECO:0000256" key="3">
    <source>
        <dbReference type="ARBA" id="ARBA00022475"/>
    </source>
</evidence>
<name>A0A7G2FBL7_ARATH</name>
<feature type="transmembrane region" description="Helical" evidence="12">
    <location>
        <begin position="490"/>
        <end position="512"/>
    </location>
</feature>
<evidence type="ECO:0000256" key="4">
    <source>
        <dbReference type="ARBA" id="ARBA00022692"/>
    </source>
</evidence>
<evidence type="ECO:0000313" key="14">
    <source>
        <dbReference type="Proteomes" id="UP000516314"/>
    </source>
</evidence>